<feature type="transmembrane region" description="Helical" evidence="15">
    <location>
        <begin position="14"/>
        <end position="35"/>
    </location>
</feature>
<dbReference type="InterPro" id="IPR012338">
    <property type="entry name" value="Beta-lactam/transpept-like"/>
</dbReference>
<keyword evidence="19" id="KW-1185">Reference proteome</keyword>
<accession>A0ABZ2GVP6</accession>
<evidence type="ECO:0000256" key="12">
    <source>
        <dbReference type="ARBA" id="ARBA00023136"/>
    </source>
</evidence>
<dbReference type="NCBIfam" id="TIGR03423">
    <property type="entry name" value="pbp2_mrdA"/>
    <property type="match status" value="1"/>
</dbReference>
<evidence type="ECO:0000256" key="5">
    <source>
        <dbReference type="ARBA" id="ARBA00022645"/>
    </source>
</evidence>
<evidence type="ECO:0000256" key="4">
    <source>
        <dbReference type="ARBA" id="ARBA00022519"/>
    </source>
</evidence>
<keyword evidence="10" id="KW-0573">Peptidoglycan synthesis</keyword>
<dbReference type="InterPro" id="IPR001460">
    <property type="entry name" value="PCN-bd_Tpept"/>
</dbReference>
<dbReference type="EMBL" id="CP135137">
    <property type="protein sequence ID" value="WWR11540.1"/>
    <property type="molecule type" value="Genomic_DNA"/>
</dbReference>
<dbReference type="GO" id="GO:0009002">
    <property type="term" value="F:serine-type D-Ala-D-Ala carboxypeptidase activity"/>
    <property type="evidence" value="ECO:0007669"/>
    <property type="project" value="UniProtKB-EC"/>
</dbReference>
<protein>
    <recommendedName>
        <fullName evidence="14">Penicillin-binding protein 2</fullName>
        <ecNumber evidence="14">3.4.16.4</ecNumber>
    </recommendedName>
</protein>
<dbReference type="EC" id="3.4.16.4" evidence="14"/>
<evidence type="ECO:0000256" key="2">
    <source>
        <dbReference type="ARBA" id="ARBA00004236"/>
    </source>
</evidence>
<proteinExistence type="predicted"/>
<dbReference type="SUPFAM" id="SSF56601">
    <property type="entry name" value="beta-lactamase/transpeptidase-like"/>
    <property type="match status" value="1"/>
</dbReference>
<keyword evidence="3" id="KW-1003">Cell membrane</keyword>
<dbReference type="Pfam" id="PF00905">
    <property type="entry name" value="Transpeptidase"/>
    <property type="match status" value="1"/>
</dbReference>
<evidence type="ECO:0000256" key="8">
    <source>
        <dbReference type="ARBA" id="ARBA00022801"/>
    </source>
</evidence>
<dbReference type="RefSeq" id="WP_338516109.1">
    <property type="nucleotide sequence ID" value="NZ_CP135137.1"/>
</dbReference>
<keyword evidence="4" id="KW-0997">Cell inner membrane</keyword>
<evidence type="ECO:0000256" key="6">
    <source>
        <dbReference type="ARBA" id="ARBA00022670"/>
    </source>
</evidence>
<organism evidence="18 19">
    <name type="scientific">Candidatus Legionella polyplacis</name>
    <dbReference type="NCBI Taxonomy" id="2005262"/>
    <lineage>
        <taxon>Bacteria</taxon>
        <taxon>Pseudomonadati</taxon>
        <taxon>Pseudomonadota</taxon>
        <taxon>Gammaproteobacteria</taxon>
        <taxon>Legionellales</taxon>
        <taxon>Legionellaceae</taxon>
        <taxon>Legionella</taxon>
    </lineage>
</organism>
<dbReference type="InterPro" id="IPR036138">
    <property type="entry name" value="PBP_dimer_sf"/>
</dbReference>
<keyword evidence="6" id="KW-0645">Protease</keyword>
<evidence type="ECO:0000256" key="10">
    <source>
        <dbReference type="ARBA" id="ARBA00022984"/>
    </source>
</evidence>
<evidence type="ECO:0000256" key="3">
    <source>
        <dbReference type="ARBA" id="ARBA00022475"/>
    </source>
</evidence>
<dbReference type="Gene3D" id="3.30.1390.30">
    <property type="entry name" value="Penicillin-binding protein 2a, domain 3"/>
    <property type="match status" value="1"/>
</dbReference>
<dbReference type="PANTHER" id="PTHR30627">
    <property type="entry name" value="PEPTIDOGLYCAN D,D-TRANSPEPTIDASE"/>
    <property type="match status" value="1"/>
</dbReference>
<evidence type="ECO:0000256" key="11">
    <source>
        <dbReference type="ARBA" id="ARBA00022989"/>
    </source>
</evidence>
<dbReference type="InterPro" id="IPR005311">
    <property type="entry name" value="PBP_dimer"/>
</dbReference>
<evidence type="ECO:0000313" key="18">
    <source>
        <dbReference type="EMBL" id="WWR11540.1"/>
    </source>
</evidence>
<name>A0ABZ2GVP6_9GAMM</name>
<keyword evidence="13" id="KW-0961">Cell wall biogenesis/degradation</keyword>
<dbReference type="Proteomes" id="UP001368618">
    <property type="component" value="Chromosome"/>
</dbReference>
<gene>
    <name evidence="18" type="primary">mrdA</name>
    <name evidence="18" type="ORF">RQL39_02545</name>
</gene>
<evidence type="ECO:0000256" key="9">
    <source>
        <dbReference type="ARBA" id="ARBA00022960"/>
    </source>
</evidence>
<evidence type="ECO:0000256" key="13">
    <source>
        <dbReference type="ARBA" id="ARBA00023316"/>
    </source>
</evidence>
<keyword evidence="5 18" id="KW-0121">Carboxypeptidase</keyword>
<evidence type="ECO:0000256" key="14">
    <source>
        <dbReference type="NCBIfam" id="TIGR03423"/>
    </source>
</evidence>
<keyword evidence="8 18" id="KW-0378">Hydrolase</keyword>
<keyword evidence="11 15" id="KW-1133">Transmembrane helix</keyword>
<dbReference type="PANTHER" id="PTHR30627:SF2">
    <property type="entry name" value="PEPTIDOGLYCAN D,D-TRANSPEPTIDASE MRDA"/>
    <property type="match status" value="1"/>
</dbReference>
<reference evidence="18" key="1">
    <citation type="submission" date="2023-09" db="EMBL/GenBank/DDBJ databases">
        <title>Genomes of two closely related lineages of the louse Polyplax serrata with different host specificities.</title>
        <authorList>
            <person name="Martinu J."/>
            <person name="Tarabai H."/>
            <person name="Stefka J."/>
            <person name="Hypsa V."/>
        </authorList>
    </citation>
    <scope>NUCLEOTIDE SEQUENCE [LARGE SCALE GENOMIC DNA]</scope>
    <source>
        <strain evidence="18">98ZLc_SE</strain>
    </source>
</reference>
<sequence>MKNLQINPKIKKSYFYIIEICIITFLIISFLRLFYLQIYQHSYFNNLSLKNHTIKLPIFPNRGMILDRSGKILAENIPIYNLEINFNHIKNINKFFKKIKKILPFIKSTTLKKLLLLKHKKYHSKSLILKKKLNNNEIAIFLQNQYQLPNIYIKIKFIRYYPLKEATAHILGYIGYTTNTNKSKKLKTTNHKNITLIGKSGIEKFYENRLHGKSGYKEFEINSKRKIVKLLKIKNPIPGETLYLTIDSYLQKIAYQIMKKQQGSIIIMKPYNGEILAMISSPSFNPNFIINKTIQNKYKKFLLKQNSSFYNRAIQGIYSPASTIKPFIAIAGLEKGIIHPNKTIYDPGWFRITGTKHIYHDWKKNGHGKVNLYKAITVSCDTYFYQLGYKLGISYIEKILKKFGFGQKTHIDLNNESTGLIPNKQWKKRNKKTSWYLGDTIITSIGQGFLLTSPLQLTNATAIICQNGKKFKPHLLMKSINYNHKIFYFHKTEETYLHLKSNKYWKIIIESMKSVITDREGTGYNNFGKYNNKFTISAKTGTAQIYTKYISKKNKKLKINSLFIGFAPIKNPAIIITVIIENNHNATFIAYKILNNYFNHYKNNLNSHEFFFKKNI</sequence>
<keyword evidence="9" id="KW-0133">Cell shape</keyword>
<dbReference type="Gene3D" id="3.40.710.10">
    <property type="entry name" value="DD-peptidase/beta-lactamase superfamily"/>
    <property type="match status" value="1"/>
</dbReference>
<comment type="subcellular location">
    <subcellularLocation>
        <location evidence="2">Cell membrane</location>
    </subcellularLocation>
    <subcellularLocation>
        <location evidence="1">Membrane</location>
        <topology evidence="1">Single-pass membrane protein</topology>
    </subcellularLocation>
</comment>
<evidence type="ECO:0000259" key="16">
    <source>
        <dbReference type="Pfam" id="PF00905"/>
    </source>
</evidence>
<feature type="domain" description="Penicillin-binding protein transpeptidase" evidence="16">
    <location>
        <begin position="263"/>
        <end position="589"/>
    </location>
</feature>
<dbReference type="InterPro" id="IPR050515">
    <property type="entry name" value="Beta-lactam/transpept"/>
</dbReference>
<evidence type="ECO:0000256" key="7">
    <source>
        <dbReference type="ARBA" id="ARBA00022692"/>
    </source>
</evidence>
<dbReference type="Gene3D" id="3.90.1310.10">
    <property type="entry name" value="Penicillin-binding protein 2a (Domain 2)"/>
    <property type="match status" value="1"/>
</dbReference>
<dbReference type="SUPFAM" id="SSF56519">
    <property type="entry name" value="Penicillin binding protein dimerisation domain"/>
    <property type="match status" value="1"/>
</dbReference>
<dbReference type="Pfam" id="PF03717">
    <property type="entry name" value="PBP_dimer"/>
    <property type="match status" value="1"/>
</dbReference>
<dbReference type="InterPro" id="IPR017790">
    <property type="entry name" value="Penicillin-binding_protein_2"/>
</dbReference>
<evidence type="ECO:0000256" key="1">
    <source>
        <dbReference type="ARBA" id="ARBA00004167"/>
    </source>
</evidence>
<evidence type="ECO:0000256" key="15">
    <source>
        <dbReference type="SAM" id="Phobius"/>
    </source>
</evidence>
<keyword evidence="7 15" id="KW-0812">Transmembrane</keyword>
<feature type="domain" description="Penicillin-binding protein dimerisation" evidence="17">
    <location>
        <begin position="58"/>
        <end position="229"/>
    </location>
</feature>
<keyword evidence="12 15" id="KW-0472">Membrane</keyword>
<evidence type="ECO:0000259" key="17">
    <source>
        <dbReference type="Pfam" id="PF03717"/>
    </source>
</evidence>
<evidence type="ECO:0000313" key="19">
    <source>
        <dbReference type="Proteomes" id="UP001368618"/>
    </source>
</evidence>